<dbReference type="InterPro" id="IPR020894">
    <property type="entry name" value="Cadherin_CS"/>
</dbReference>
<feature type="domain" description="Cadherin" evidence="14">
    <location>
        <begin position="798"/>
        <end position="918"/>
    </location>
</feature>
<dbReference type="GO" id="GO:0005886">
    <property type="term" value="C:plasma membrane"/>
    <property type="evidence" value="ECO:0007669"/>
    <property type="project" value="UniProtKB-SubCell"/>
</dbReference>
<comment type="function">
    <text evidence="10">Cadherins are calcium-dependent cell adhesion proteins. They preferentially interact with themselves in a homophilic manner in connecting cells.</text>
</comment>
<name>A0A8K0FYR7_IGNLU</name>
<protein>
    <recommendedName>
        <fullName evidence="14">Cadherin domain-containing protein</fullName>
    </recommendedName>
</protein>
<evidence type="ECO:0000256" key="4">
    <source>
        <dbReference type="ARBA" id="ARBA00022729"/>
    </source>
</evidence>
<feature type="domain" description="Cadherin" evidence="14">
    <location>
        <begin position="30"/>
        <end position="133"/>
    </location>
</feature>
<evidence type="ECO:0000256" key="10">
    <source>
        <dbReference type="ARBA" id="ARBA00059331"/>
    </source>
</evidence>
<dbReference type="PANTHER" id="PTHR24026:SF126">
    <property type="entry name" value="PROTOCADHERIN FAT 4"/>
    <property type="match status" value="1"/>
</dbReference>
<evidence type="ECO:0000256" key="9">
    <source>
        <dbReference type="ARBA" id="ARBA00023136"/>
    </source>
</evidence>
<gene>
    <name evidence="15" type="ORF">ILUMI_26353</name>
</gene>
<dbReference type="Proteomes" id="UP000801492">
    <property type="component" value="Unassembled WGS sequence"/>
</dbReference>
<dbReference type="GO" id="GO:0009653">
    <property type="term" value="P:anatomical structure morphogenesis"/>
    <property type="evidence" value="ECO:0007669"/>
    <property type="project" value="UniProtKB-ARBA"/>
</dbReference>
<evidence type="ECO:0000256" key="2">
    <source>
        <dbReference type="ARBA" id="ARBA00022475"/>
    </source>
</evidence>
<feature type="domain" description="Cadherin" evidence="14">
    <location>
        <begin position="246"/>
        <end position="359"/>
    </location>
</feature>
<dbReference type="InterPro" id="IPR015919">
    <property type="entry name" value="Cadherin-like_sf"/>
</dbReference>
<dbReference type="FunFam" id="2.60.40.60:FF:000020">
    <property type="entry name" value="Dachsous cadherin-related 1b"/>
    <property type="match status" value="1"/>
</dbReference>
<proteinExistence type="predicted"/>
<dbReference type="Pfam" id="PF00028">
    <property type="entry name" value="Cadherin"/>
    <property type="match status" value="11"/>
</dbReference>
<dbReference type="FunFam" id="2.60.40.60:FF:000098">
    <property type="entry name" value="cadherin-23 isoform X1"/>
    <property type="match status" value="1"/>
</dbReference>
<keyword evidence="5" id="KW-0677">Repeat</keyword>
<keyword evidence="16" id="KW-1185">Reference proteome</keyword>
<keyword evidence="4 13" id="KW-0732">Signal</keyword>
<accession>A0A8K0FYR7</accession>
<dbReference type="FunFam" id="2.60.40.60:FF:000124">
    <property type="entry name" value="Cadherin-related family member 1"/>
    <property type="match status" value="1"/>
</dbReference>
<evidence type="ECO:0000313" key="16">
    <source>
        <dbReference type="Proteomes" id="UP000801492"/>
    </source>
</evidence>
<feature type="domain" description="Cadherin" evidence="14">
    <location>
        <begin position="475"/>
        <end position="588"/>
    </location>
</feature>
<evidence type="ECO:0000256" key="12">
    <source>
        <dbReference type="SAM" id="Phobius"/>
    </source>
</evidence>
<reference evidence="15" key="1">
    <citation type="submission" date="2019-08" db="EMBL/GenBank/DDBJ databases">
        <title>The genome of the North American firefly Photinus pyralis.</title>
        <authorList>
            <consortium name="Photinus pyralis genome working group"/>
            <person name="Fallon T.R."/>
            <person name="Sander Lower S.E."/>
            <person name="Weng J.-K."/>
        </authorList>
    </citation>
    <scope>NUCLEOTIDE SEQUENCE</scope>
    <source>
        <strain evidence="15">TRF0915ILg1</strain>
        <tissue evidence="15">Whole body</tissue>
    </source>
</reference>
<evidence type="ECO:0000256" key="8">
    <source>
        <dbReference type="ARBA" id="ARBA00022989"/>
    </source>
</evidence>
<feature type="domain" description="Cadherin" evidence="14">
    <location>
        <begin position="1025"/>
        <end position="1132"/>
    </location>
</feature>
<sequence>MHSYGYLLLQITLVTLCLKVYSTNLPPSFTHDMNNLVLSENTSVGEIIFTLEGTDPENSSVHFGLIGTDLFKVNENTGEVTVVKPLDHEINSTLKFFVTIEDEVQNAPVGGNNIVKVPVTVIILDENDNAPVFKNTPYTVLIKEDTSIDSIVFSDIFVTDADTVGNSIEVECVELPNYIDTCSIFDVVTTDSAQSNYHGALILKKKLDFKTQEEYQFLLKATDGDLSNTTTVIVKVEDVQNTPPIFTSPLYAEISEDAPINTLILTVHAEDGDTGMPRSIFYELISNPMDYFLINSNSGEIRTARPLDREAVENSSGKLNFKIRASELVNGEKVNDPLTVTDAEVTVVIKDVNDEPPSFNKDEYFVEISEDAEYGYAFPNLSMTVTDPDVGNNSIFTLTLDDISHTFSVEPETVVGTSSVTIRVANNSLDYEDPNQRKFIILVVAKELYTEPQLSSTATVTVTVTDANDNAPNFEMPSYSAVVSEMASTGTVVTTIVAKDRDTGRFGENGIVYQLTGEGSEKFTVNNRTGTITVSGCDTPGQLECLDYETKQEYLLSFKATDDDGKGQTSMVPLRIILKDSNDNPPAFSQSVYNVFIDEGMVKFKPDLIIEAKDPDKTSHVTYSIIAGNVGEIFDIDSKTGKVRIANNKAISFSNEHNQNNIILTVEATDGKYTASTIVNVTIRDINNNAPKFDKENYMISIAENTEIGSSALHLKAEDLDTGVNAEITYSIRRGAFNDFIIDNVTGIVSVASPLDYDRRNTYNIEVVAEDHGSPSLTGTTMLTIRIININNKAPYFVPTIQKAEIMKNAEVGTVVHTLIAIDPDVNSSEALNFAATEPITAVDKYGKTVENNEIFKEFFSIDKNTGKVTILNPLQRNIAAIVQITVLVTDIMAPTVQQGEGTLIITITDINDQPPTFSPPWTVEKPEYTLQVQEELPVGTILATYTATDEDSVIAGYYIKPESRYFEINNGTGILQIKERIDYEKVKNLNFTIVAYDSGVPQLHASALVNVVVLNTNDNVPEFSVKIYNATVNENAPNGTHIITVKAVDLDADEYGLVSYSLTGQHSENFQISPKSGEIFVANPKFLDHELLNETIIQVVASDGASGNLKHNVTVPVHISIVDVNDNAPKFNQSYYNATINENTRFNPPVPILQVLATDEDEGVNGNIHYKILSGNLNDIFLLGEDTGILYVHKSLVGKTQHFILEVEARDEAGNGRFADKATIDVHVVNVNEHKPSFILPASINSTIEVTEKTALADYLILTVKAVDKDNGESGRVTYHFRINNKNVQETDEFIINPDTGELKTKVILDHKIKEKYQLTIAARDHGSPVWYETICYITVLFENASDNEALFPNSRNTNPYHFYIPENSEKNTLLGQVKAFTSNENRLAKVYYYIISGNENNTFFIDKLNGSLFANRIFDREKVSEYELLVLANNEPDFYLTTKEQNEILYNKTAHNGSVAKVKVSIIDLNDNAPKFEKSIYYGAVNSMASINTFFANVSAVDPDFGINGSITYYVKTSNLYKYGSNKSSGSVVPSPFNITQDGQLFTATYLTENNQHRFVVDVAAKEVVHPEREVSVTVQVWIFEQEQLIRIILSRPMQEVLQEKDEIIAELSNVTKSIVIITEIKDHTKENGHKNKEWCDMYILVVDPTSQTILPVYDILKVIDAKYDYLKDYYTGFAIMNVVPAFTMEPEESFDPAVSALIALLLVLVVGIVTFTIVCCCMRRIISPSNLKKKDTLINKAIIDDLNTTENPLWIEQKLKIYEEQELSMQVFNEPEQAALEQRNSGDFTPDDNTYATIQHPNRRGSTHTATLSLVDDMADYATLSRLPQDLSTTNYEAAMGFQGSTFQVPNSSMAVN</sequence>
<dbReference type="GO" id="GO:0060429">
    <property type="term" value="P:epithelium development"/>
    <property type="evidence" value="ECO:0007669"/>
    <property type="project" value="UniProtKB-ARBA"/>
</dbReference>
<comment type="subcellular location">
    <subcellularLocation>
        <location evidence="1">Cell membrane</location>
        <topology evidence="1">Single-pass type I membrane protein</topology>
    </subcellularLocation>
</comment>
<feature type="transmembrane region" description="Helical" evidence="12">
    <location>
        <begin position="1700"/>
        <end position="1725"/>
    </location>
</feature>
<dbReference type="Gene3D" id="2.60.40.60">
    <property type="entry name" value="Cadherins"/>
    <property type="match status" value="14"/>
</dbReference>
<evidence type="ECO:0000256" key="3">
    <source>
        <dbReference type="ARBA" id="ARBA00022692"/>
    </source>
</evidence>
<evidence type="ECO:0000256" key="7">
    <source>
        <dbReference type="ARBA" id="ARBA00022889"/>
    </source>
</evidence>
<dbReference type="FunFam" id="2.60.40.60:FF:000378">
    <property type="entry name" value="Cadherin-87A"/>
    <property type="match status" value="1"/>
</dbReference>
<feature type="signal peptide" evidence="13">
    <location>
        <begin position="1"/>
        <end position="22"/>
    </location>
</feature>
<evidence type="ECO:0000256" key="1">
    <source>
        <dbReference type="ARBA" id="ARBA00004251"/>
    </source>
</evidence>
<keyword evidence="8 12" id="KW-1133">Transmembrane helix</keyword>
<feature type="domain" description="Cadherin" evidence="14">
    <location>
        <begin position="694"/>
        <end position="797"/>
    </location>
</feature>
<keyword evidence="6 11" id="KW-0106">Calcium</keyword>
<keyword evidence="7" id="KW-0130">Cell adhesion</keyword>
<feature type="domain" description="Cadherin" evidence="14">
    <location>
        <begin position="360"/>
        <end position="474"/>
    </location>
</feature>
<evidence type="ECO:0000256" key="6">
    <source>
        <dbReference type="ARBA" id="ARBA00022837"/>
    </source>
</evidence>
<feature type="domain" description="Cadherin" evidence="14">
    <location>
        <begin position="134"/>
        <end position="246"/>
    </location>
</feature>
<evidence type="ECO:0000256" key="11">
    <source>
        <dbReference type="PROSITE-ProRule" id="PRU00043"/>
    </source>
</evidence>
<evidence type="ECO:0000256" key="13">
    <source>
        <dbReference type="SAM" id="SignalP"/>
    </source>
</evidence>
<feature type="domain" description="Cadherin" evidence="14">
    <location>
        <begin position="1358"/>
        <end position="1478"/>
    </location>
</feature>
<feature type="domain" description="Cadherin" evidence="14">
    <location>
        <begin position="1479"/>
        <end position="1601"/>
    </location>
</feature>
<comment type="caution">
    <text evidence="15">The sequence shown here is derived from an EMBL/GenBank/DDBJ whole genome shotgun (WGS) entry which is preliminary data.</text>
</comment>
<keyword evidence="2" id="KW-1003">Cell membrane</keyword>
<dbReference type="FunFam" id="2.60.40.60:FF:000026">
    <property type="entry name" value="FAT atypical cadherin 1"/>
    <property type="match status" value="1"/>
</dbReference>
<dbReference type="PROSITE" id="PS00232">
    <property type="entry name" value="CADHERIN_1"/>
    <property type="match status" value="5"/>
</dbReference>
<dbReference type="CDD" id="cd11304">
    <property type="entry name" value="Cadherin_repeat"/>
    <property type="match status" value="14"/>
</dbReference>
<dbReference type="PRINTS" id="PR00205">
    <property type="entry name" value="CADHERIN"/>
</dbReference>
<feature type="domain" description="Cadherin" evidence="14">
    <location>
        <begin position="589"/>
        <end position="693"/>
    </location>
</feature>
<feature type="domain" description="Cadherin" evidence="14">
    <location>
        <begin position="1243"/>
        <end position="1353"/>
    </location>
</feature>
<dbReference type="FunFam" id="2.60.40.60:FF:000168">
    <property type="entry name" value="Cadherin-related family member 2"/>
    <property type="match status" value="1"/>
</dbReference>
<dbReference type="SMART" id="SM00112">
    <property type="entry name" value="CA"/>
    <property type="match status" value="14"/>
</dbReference>
<dbReference type="EMBL" id="VTPC01091068">
    <property type="protein sequence ID" value="KAF2879826.1"/>
    <property type="molecule type" value="Genomic_DNA"/>
</dbReference>
<evidence type="ECO:0000259" key="14">
    <source>
        <dbReference type="PROSITE" id="PS50268"/>
    </source>
</evidence>
<dbReference type="OrthoDB" id="9990384at2759"/>
<dbReference type="PANTHER" id="PTHR24026">
    <property type="entry name" value="FAT ATYPICAL CADHERIN-RELATED"/>
    <property type="match status" value="1"/>
</dbReference>
<dbReference type="GO" id="GO:0005509">
    <property type="term" value="F:calcium ion binding"/>
    <property type="evidence" value="ECO:0007669"/>
    <property type="project" value="UniProtKB-UniRule"/>
</dbReference>
<organism evidence="15 16">
    <name type="scientific">Ignelater luminosus</name>
    <name type="common">Cucubano</name>
    <name type="synonym">Pyrophorus luminosus</name>
    <dbReference type="NCBI Taxonomy" id="2038154"/>
    <lineage>
        <taxon>Eukaryota</taxon>
        <taxon>Metazoa</taxon>
        <taxon>Ecdysozoa</taxon>
        <taxon>Arthropoda</taxon>
        <taxon>Hexapoda</taxon>
        <taxon>Insecta</taxon>
        <taxon>Pterygota</taxon>
        <taxon>Neoptera</taxon>
        <taxon>Endopterygota</taxon>
        <taxon>Coleoptera</taxon>
        <taxon>Polyphaga</taxon>
        <taxon>Elateriformia</taxon>
        <taxon>Elateroidea</taxon>
        <taxon>Elateridae</taxon>
        <taxon>Agrypninae</taxon>
        <taxon>Pyrophorini</taxon>
        <taxon>Ignelater</taxon>
    </lineage>
</organism>
<dbReference type="SUPFAM" id="SSF49313">
    <property type="entry name" value="Cadherin-like"/>
    <property type="match status" value="14"/>
</dbReference>
<evidence type="ECO:0000256" key="5">
    <source>
        <dbReference type="ARBA" id="ARBA00022737"/>
    </source>
</evidence>
<keyword evidence="9 12" id="KW-0472">Membrane</keyword>
<dbReference type="PROSITE" id="PS50268">
    <property type="entry name" value="CADHERIN_2"/>
    <property type="match status" value="14"/>
</dbReference>
<keyword evidence="3 12" id="KW-0812">Transmembrane</keyword>
<feature type="chain" id="PRO_5035428659" description="Cadherin domain-containing protein" evidence="13">
    <location>
        <begin position="23"/>
        <end position="1860"/>
    </location>
</feature>
<dbReference type="GO" id="GO:0007156">
    <property type="term" value="P:homophilic cell adhesion via plasma membrane adhesion molecules"/>
    <property type="evidence" value="ECO:0007669"/>
    <property type="project" value="InterPro"/>
</dbReference>
<feature type="domain" description="Cadherin" evidence="14">
    <location>
        <begin position="925"/>
        <end position="1024"/>
    </location>
</feature>
<dbReference type="FunFam" id="2.60.40.60:FF:000266">
    <property type="entry name" value="Cadherin 23"/>
    <property type="match status" value="1"/>
</dbReference>
<dbReference type="InterPro" id="IPR002126">
    <property type="entry name" value="Cadherin-like_dom"/>
</dbReference>
<dbReference type="FunFam" id="2.60.40.60:FF:000092">
    <property type="entry name" value="Protocadherin 8"/>
    <property type="match status" value="1"/>
</dbReference>
<feature type="domain" description="Cadherin" evidence="14">
    <location>
        <begin position="1133"/>
        <end position="1239"/>
    </location>
</feature>
<evidence type="ECO:0000313" key="15">
    <source>
        <dbReference type="EMBL" id="KAF2879826.1"/>
    </source>
</evidence>